<dbReference type="Proteomes" id="UP001594351">
    <property type="component" value="Unassembled WGS sequence"/>
</dbReference>
<evidence type="ECO:0000313" key="2">
    <source>
        <dbReference type="Proteomes" id="UP001594351"/>
    </source>
</evidence>
<keyword evidence="2" id="KW-1185">Reference proteome</keyword>
<proteinExistence type="predicted"/>
<organism evidence="1 2">
    <name type="scientific">candidate division CSSED10-310 bacterium</name>
    <dbReference type="NCBI Taxonomy" id="2855610"/>
    <lineage>
        <taxon>Bacteria</taxon>
        <taxon>Bacteria division CSSED10-310</taxon>
    </lineage>
</organism>
<comment type="caution">
    <text evidence="1">The sequence shown here is derived from an EMBL/GenBank/DDBJ whole genome shotgun (WGS) entry which is preliminary data.</text>
</comment>
<protein>
    <submittedName>
        <fullName evidence="1">Uncharacterized protein</fullName>
    </submittedName>
</protein>
<sequence length="175" mass="19519">MDRLEGLGALNFLALDDLIVEDFGEPVNPKSVMSFPFYSDRPIFPKFEGKASDPFLRKIQASGEKWVILADPTGKPRFALDSDAFLRDALFNASATTLSTHCHTPIIVTDPQIHLGNVISQLTVQPQHRDDDVVDKDVILPWGNIKRVITGADLLGRLLRGISRKELFPLQKNID</sequence>
<dbReference type="EMBL" id="JBHPBY010000129">
    <property type="protein sequence ID" value="MFC1850848.1"/>
    <property type="molecule type" value="Genomic_DNA"/>
</dbReference>
<accession>A0ABV6YXD1</accession>
<name>A0ABV6YXD1_UNCC1</name>
<reference evidence="1 2" key="1">
    <citation type="submission" date="2024-09" db="EMBL/GenBank/DDBJ databases">
        <title>Laminarin stimulates single cell rates of sulfate reduction while oxygen inhibits transcriptomic activity in coastal marine sediment.</title>
        <authorList>
            <person name="Lindsay M."/>
            <person name="Orcutt B."/>
            <person name="Emerson D."/>
            <person name="Stepanauskas R."/>
            <person name="D'Angelo T."/>
        </authorList>
    </citation>
    <scope>NUCLEOTIDE SEQUENCE [LARGE SCALE GENOMIC DNA]</scope>
    <source>
        <strain evidence="1">SAG AM-311-K15</strain>
    </source>
</reference>
<gene>
    <name evidence="1" type="ORF">ACFL27_11695</name>
</gene>
<evidence type="ECO:0000313" key="1">
    <source>
        <dbReference type="EMBL" id="MFC1850848.1"/>
    </source>
</evidence>